<sequence length="87" mass="9230">MALALTVTHLAVAPDRPFAELVSGAPSSAPTALSHPQIARQETAVNHALGQSYWSLPRSTPALVVYRRMAGRSPSTSTCRRRPPPAA</sequence>
<proteinExistence type="predicted"/>
<reference evidence="1 2" key="1">
    <citation type="submission" date="2020-02" db="EMBL/GenBank/DDBJ databases">
        <title>Whole-genome analyses of novel actinobacteria.</title>
        <authorList>
            <person name="Sahin N."/>
            <person name="Tokatli A."/>
        </authorList>
    </citation>
    <scope>NUCLEOTIDE SEQUENCE [LARGE SCALE GENOMIC DNA]</scope>
    <source>
        <strain evidence="1 2">YC419</strain>
    </source>
</reference>
<protein>
    <submittedName>
        <fullName evidence="1">Uncharacterized protein</fullName>
    </submittedName>
</protein>
<accession>A0ABX0DKP6</accession>
<organism evidence="1 2">
    <name type="scientific">Streptomyces ureilyticus</name>
    <dbReference type="NCBI Taxonomy" id="1775131"/>
    <lineage>
        <taxon>Bacteria</taxon>
        <taxon>Bacillati</taxon>
        <taxon>Actinomycetota</taxon>
        <taxon>Actinomycetes</taxon>
        <taxon>Kitasatosporales</taxon>
        <taxon>Streptomycetaceae</taxon>
        <taxon>Streptomyces</taxon>
    </lineage>
</organism>
<dbReference type="EMBL" id="JAAKZX010000021">
    <property type="protein sequence ID" value="NGO42433.1"/>
    <property type="molecule type" value="Genomic_DNA"/>
</dbReference>
<keyword evidence="2" id="KW-1185">Reference proteome</keyword>
<dbReference type="RefSeq" id="WP_165339061.1">
    <property type="nucleotide sequence ID" value="NZ_JAAKZX010000021.1"/>
</dbReference>
<evidence type="ECO:0000313" key="1">
    <source>
        <dbReference type="EMBL" id="NGO42433.1"/>
    </source>
</evidence>
<evidence type="ECO:0000313" key="2">
    <source>
        <dbReference type="Proteomes" id="UP001518140"/>
    </source>
</evidence>
<gene>
    <name evidence="1" type="ORF">G6048_09750</name>
</gene>
<name>A0ABX0DKP6_9ACTN</name>
<comment type="caution">
    <text evidence="1">The sequence shown here is derived from an EMBL/GenBank/DDBJ whole genome shotgun (WGS) entry which is preliminary data.</text>
</comment>
<dbReference type="Proteomes" id="UP001518140">
    <property type="component" value="Unassembled WGS sequence"/>
</dbReference>